<evidence type="ECO:0000256" key="1">
    <source>
        <dbReference type="SAM" id="MobiDB-lite"/>
    </source>
</evidence>
<evidence type="ECO:0000313" key="3">
    <source>
        <dbReference type="Proteomes" id="UP000019678"/>
    </source>
</evidence>
<dbReference type="PROSITE" id="PS51257">
    <property type="entry name" value="PROKAR_LIPOPROTEIN"/>
    <property type="match status" value="1"/>
</dbReference>
<protein>
    <recommendedName>
        <fullName evidence="4">Lipoprotein</fullName>
    </recommendedName>
</protein>
<feature type="compositionally biased region" description="Polar residues" evidence="1">
    <location>
        <begin position="66"/>
        <end position="88"/>
    </location>
</feature>
<dbReference type="RefSeq" id="WP_044237692.1">
    <property type="nucleotide sequence ID" value="NZ_ASRX01000010.1"/>
</dbReference>
<evidence type="ECO:0008006" key="4">
    <source>
        <dbReference type="Google" id="ProtNLM"/>
    </source>
</evidence>
<comment type="caution">
    <text evidence="2">The sequence shown here is derived from an EMBL/GenBank/DDBJ whole genome shotgun (WGS) entry which is preliminary data.</text>
</comment>
<keyword evidence="3" id="KW-1185">Reference proteome</keyword>
<accession>A0A017TDR6</accession>
<feature type="compositionally biased region" description="Polar residues" evidence="1">
    <location>
        <begin position="176"/>
        <end position="189"/>
    </location>
</feature>
<feature type="region of interest" description="Disordered" evidence="1">
    <location>
        <begin position="42"/>
        <end position="100"/>
    </location>
</feature>
<name>A0A017TDR6_9BACT</name>
<sequence length="196" mass="19600">MMRFFSAGFGGLGGVGRCGLSLACAIGAACAIGGLGACAQSSGGPADGQSTVELPVQTPPPGNGSGAQNPTGGATPPGQVTPNTQPPGQQGDPALVGTWKSASCGDRTYERTLTFGADGTFQASDRISPCPPRAQCVWSGIVDRNGSYVRSGNTITLRVEGTPGKQGKPLPETLTVDPTTSAPTEQGSSGPCVYTR</sequence>
<dbReference type="Proteomes" id="UP000019678">
    <property type="component" value="Unassembled WGS sequence"/>
</dbReference>
<evidence type="ECO:0000313" key="2">
    <source>
        <dbReference type="EMBL" id="EYF07394.1"/>
    </source>
</evidence>
<reference evidence="2 3" key="1">
    <citation type="submission" date="2013-05" db="EMBL/GenBank/DDBJ databases">
        <title>Genome assembly of Chondromyces apiculatus DSM 436.</title>
        <authorList>
            <person name="Sharma G."/>
            <person name="Khatri I."/>
            <person name="Kaur C."/>
            <person name="Mayilraj S."/>
            <person name="Subramanian S."/>
        </authorList>
    </citation>
    <scope>NUCLEOTIDE SEQUENCE [LARGE SCALE GENOMIC DNA]</scope>
    <source>
        <strain evidence="2 3">DSM 436</strain>
    </source>
</reference>
<feature type="region of interest" description="Disordered" evidence="1">
    <location>
        <begin position="158"/>
        <end position="196"/>
    </location>
</feature>
<feature type="compositionally biased region" description="Polar residues" evidence="1">
    <location>
        <begin position="42"/>
        <end position="52"/>
    </location>
</feature>
<gene>
    <name evidence="2" type="ORF">CAP_0147</name>
</gene>
<organism evidence="2 3">
    <name type="scientific">Chondromyces apiculatus DSM 436</name>
    <dbReference type="NCBI Taxonomy" id="1192034"/>
    <lineage>
        <taxon>Bacteria</taxon>
        <taxon>Pseudomonadati</taxon>
        <taxon>Myxococcota</taxon>
        <taxon>Polyangia</taxon>
        <taxon>Polyangiales</taxon>
        <taxon>Polyangiaceae</taxon>
        <taxon>Chondromyces</taxon>
    </lineage>
</organism>
<dbReference type="OrthoDB" id="5525206at2"/>
<dbReference type="EMBL" id="ASRX01000010">
    <property type="protein sequence ID" value="EYF07394.1"/>
    <property type="molecule type" value="Genomic_DNA"/>
</dbReference>
<dbReference type="AlphaFoldDB" id="A0A017TDR6"/>
<proteinExistence type="predicted"/>